<gene>
    <name evidence="1" type="ORF">C7400_101227</name>
    <name evidence="2" type="ORF">SAMN05216550_102112</name>
</gene>
<dbReference type="Proteomes" id="UP000183529">
    <property type="component" value="Unassembled WGS sequence"/>
</dbReference>
<name>A0AAQ1JS95_9BURK</name>
<dbReference type="AlphaFoldDB" id="A0AAQ1JS95"/>
<evidence type="ECO:0000313" key="3">
    <source>
        <dbReference type="Proteomes" id="UP000183529"/>
    </source>
</evidence>
<comment type="caution">
    <text evidence="2">The sequence shown here is derived from an EMBL/GenBank/DDBJ whole genome shotgun (WGS) entry which is preliminary data.</text>
</comment>
<proteinExistence type="predicted"/>
<sequence length="58" mass="6455">MFATVHQIKTARHANSSYEGTLRDGVNVYLFLAPEKKKPRTWQGRGCRRHARGASGAA</sequence>
<dbReference type="Proteomes" id="UP000247515">
    <property type="component" value="Unassembled WGS sequence"/>
</dbReference>
<reference evidence="1 4" key="2">
    <citation type="submission" date="2018-05" db="EMBL/GenBank/DDBJ databases">
        <title>Genomic Encyclopedia of Type Strains, Phase IV (KMG-V): Genome sequencing to study the core and pangenomes of soil and plant-associated prokaryotes.</title>
        <authorList>
            <person name="Whitman W."/>
        </authorList>
    </citation>
    <scope>NUCLEOTIDE SEQUENCE [LARGE SCALE GENOMIC DNA]</scope>
    <source>
        <strain evidence="1 4">SIr-6563</strain>
    </source>
</reference>
<protein>
    <submittedName>
        <fullName evidence="2">Uncharacterized protein</fullName>
    </submittedName>
</protein>
<evidence type="ECO:0000313" key="2">
    <source>
        <dbReference type="EMBL" id="SEJ01931.1"/>
    </source>
</evidence>
<dbReference type="EMBL" id="FNZM01000002">
    <property type="protein sequence ID" value="SEJ01931.1"/>
    <property type="molecule type" value="Genomic_DNA"/>
</dbReference>
<accession>A0AAQ1JS95</accession>
<evidence type="ECO:0000313" key="4">
    <source>
        <dbReference type="Proteomes" id="UP000247515"/>
    </source>
</evidence>
<reference evidence="2 3" key="1">
    <citation type="submission" date="2016-10" db="EMBL/GenBank/DDBJ databases">
        <authorList>
            <person name="Varghese N."/>
            <person name="Submissions S."/>
        </authorList>
    </citation>
    <scope>NUCLEOTIDE SEQUENCE [LARGE SCALE GENOMIC DNA]</scope>
    <source>
        <strain evidence="2 3">LMG 22274</strain>
    </source>
</reference>
<organism evidence="2 3">
    <name type="scientific">Paraburkholderia tropica</name>
    <dbReference type="NCBI Taxonomy" id="92647"/>
    <lineage>
        <taxon>Bacteria</taxon>
        <taxon>Pseudomonadati</taxon>
        <taxon>Pseudomonadota</taxon>
        <taxon>Betaproteobacteria</taxon>
        <taxon>Burkholderiales</taxon>
        <taxon>Burkholderiaceae</taxon>
        <taxon>Paraburkholderia</taxon>
    </lineage>
</organism>
<keyword evidence="4" id="KW-1185">Reference proteome</keyword>
<dbReference type="EMBL" id="QJJV01000001">
    <property type="protein sequence ID" value="PXX20500.1"/>
    <property type="molecule type" value="Genomic_DNA"/>
</dbReference>
<evidence type="ECO:0000313" key="1">
    <source>
        <dbReference type="EMBL" id="PXX20500.1"/>
    </source>
</evidence>